<organism evidence="1 2">
    <name type="scientific">Populus alba x Populus x berolinensis</name>
    <dbReference type="NCBI Taxonomy" id="444605"/>
    <lineage>
        <taxon>Eukaryota</taxon>
        <taxon>Viridiplantae</taxon>
        <taxon>Streptophyta</taxon>
        <taxon>Embryophyta</taxon>
        <taxon>Tracheophyta</taxon>
        <taxon>Spermatophyta</taxon>
        <taxon>Magnoliopsida</taxon>
        <taxon>eudicotyledons</taxon>
        <taxon>Gunneridae</taxon>
        <taxon>Pentapetalae</taxon>
        <taxon>rosids</taxon>
        <taxon>fabids</taxon>
        <taxon>Malpighiales</taxon>
        <taxon>Salicaceae</taxon>
        <taxon>Saliceae</taxon>
        <taxon>Populus</taxon>
    </lineage>
</organism>
<evidence type="ECO:0000313" key="1">
    <source>
        <dbReference type="EMBL" id="KAJ6969020.1"/>
    </source>
</evidence>
<dbReference type="AlphaFoldDB" id="A0AAD6PWA5"/>
<reference evidence="1 2" key="1">
    <citation type="journal article" date="2023" name="Mol. Ecol. Resour.">
        <title>Chromosome-level genome assembly of a triploid poplar Populus alba 'Berolinensis'.</title>
        <authorList>
            <person name="Chen S."/>
            <person name="Yu Y."/>
            <person name="Wang X."/>
            <person name="Wang S."/>
            <person name="Zhang T."/>
            <person name="Zhou Y."/>
            <person name="He R."/>
            <person name="Meng N."/>
            <person name="Wang Y."/>
            <person name="Liu W."/>
            <person name="Liu Z."/>
            <person name="Liu J."/>
            <person name="Guo Q."/>
            <person name="Huang H."/>
            <person name="Sederoff R.R."/>
            <person name="Wang G."/>
            <person name="Qu G."/>
            <person name="Chen S."/>
        </authorList>
    </citation>
    <scope>NUCLEOTIDE SEQUENCE [LARGE SCALE GENOMIC DNA]</scope>
    <source>
        <strain evidence="1">SC-2020</strain>
    </source>
</reference>
<dbReference type="Proteomes" id="UP001164929">
    <property type="component" value="Chromosome 16"/>
</dbReference>
<comment type="caution">
    <text evidence="1">The sequence shown here is derived from an EMBL/GenBank/DDBJ whole genome shotgun (WGS) entry which is preliminary data.</text>
</comment>
<keyword evidence="2" id="KW-1185">Reference proteome</keyword>
<sequence length="70" mass="8156">MPQKSKIKSETIFASWVEWVREGKGNAILIGRKSTHKLGCRPTYQREQGMHLEATEFEHEQAEEIEGKER</sequence>
<name>A0AAD6PWA5_9ROSI</name>
<accession>A0AAD6PWA5</accession>
<dbReference type="EMBL" id="JAQIZT010000016">
    <property type="protein sequence ID" value="KAJ6969020.1"/>
    <property type="molecule type" value="Genomic_DNA"/>
</dbReference>
<evidence type="ECO:0000313" key="2">
    <source>
        <dbReference type="Proteomes" id="UP001164929"/>
    </source>
</evidence>
<protein>
    <submittedName>
        <fullName evidence="1">Uncharacterized protein</fullName>
    </submittedName>
</protein>
<proteinExistence type="predicted"/>
<gene>
    <name evidence="1" type="ORF">NC653_036862</name>
</gene>